<sequence>MDEDKKYLWYCSTDSSLDPDDYPFTVFSDTNSSDEQEAVDGGSENSSHSEAENSNGGKQEPGNVEKSGQETTRPEEKNGGGGSDQGDVSAEVESEDEGPGPSKSRNFKKLRSGKRKNETGFPLLSDTSSSSNEQEAEDGGDDSKNGQQVTGAAGENFDNEDAVEVEVESQNEKAKSTPRLSSQAKRNLRKKILKRQGRKKPKVESDHDPAEKFKEHCNSSDEGQQKSKYSKKK</sequence>
<feature type="compositionally biased region" description="Acidic residues" evidence="1">
    <location>
        <begin position="157"/>
        <end position="169"/>
    </location>
</feature>
<dbReference type="InParanoid" id="E9H9D4"/>
<dbReference type="HOGENOM" id="CLU_1190932_0_0_1"/>
<keyword evidence="3" id="KW-1185">Reference proteome</keyword>
<gene>
    <name evidence="2" type="ORF">DAPPUDRAFT_111493</name>
</gene>
<reference evidence="2 3" key="1">
    <citation type="journal article" date="2011" name="Science">
        <title>The ecoresponsive genome of Daphnia pulex.</title>
        <authorList>
            <person name="Colbourne J.K."/>
            <person name="Pfrender M.E."/>
            <person name="Gilbert D."/>
            <person name="Thomas W.K."/>
            <person name="Tucker A."/>
            <person name="Oakley T.H."/>
            <person name="Tokishita S."/>
            <person name="Aerts A."/>
            <person name="Arnold G.J."/>
            <person name="Basu M.K."/>
            <person name="Bauer D.J."/>
            <person name="Caceres C.E."/>
            <person name="Carmel L."/>
            <person name="Casola C."/>
            <person name="Choi J.H."/>
            <person name="Detter J.C."/>
            <person name="Dong Q."/>
            <person name="Dusheyko S."/>
            <person name="Eads B.D."/>
            <person name="Frohlich T."/>
            <person name="Geiler-Samerotte K.A."/>
            <person name="Gerlach D."/>
            <person name="Hatcher P."/>
            <person name="Jogdeo S."/>
            <person name="Krijgsveld J."/>
            <person name="Kriventseva E.V."/>
            <person name="Kultz D."/>
            <person name="Laforsch C."/>
            <person name="Lindquist E."/>
            <person name="Lopez J."/>
            <person name="Manak J.R."/>
            <person name="Muller J."/>
            <person name="Pangilinan J."/>
            <person name="Patwardhan R.P."/>
            <person name="Pitluck S."/>
            <person name="Pritham E.J."/>
            <person name="Rechtsteiner A."/>
            <person name="Rho M."/>
            <person name="Rogozin I.B."/>
            <person name="Sakarya O."/>
            <person name="Salamov A."/>
            <person name="Schaack S."/>
            <person name="Shapiro H."/>
            <person name="Shiga Y."/>
            <person name="Skalitzky C."/>
            <person name="Smith Z."/>
            <person name="Souvorov A."/>
            <person name="Sung W."/>
            <person name="Tang Z."/>
            <person name="Tsuchiya D."/>
            <person name="Tu H."/>
            <person name="Vos H."/>
            <person name="Wang M."/>
            <person name="Wolf Y.I."/>
            <person name="Yamagata H."/>
            <person name="Yamada T."/>
            <person name="Ye Y."/>
            <person name="Shaw J.R."/>
            <person name="Andrews J."/>
            <person name="Crease T.J."/>
            <person name="Tang H."/>
            <person name="Lucas S.M."/>
            <person name="Robertson H.M."/>
            <person name="Bork P."/>
            <person name="Koonin E.V."/>
            <person name="Zdobnov E.M."/>
            <person name="Grigoriev I.V."/>
            <person name="Lynch M."/>
            <person name="Boore J.L."/>
        </authorList>
    </citation>
    <scope>NUCLEOTIDE SEQUENCE [LARGE SCALE GENOMIC DNA]</scope>
</reference>
<dbReference type="AlphaFoldDB" id="E9H9D4"/>
<feature type="compositionally biased region" description="Basic residues" evidence="1">
    <location>
        <begin position="186"/>
        <end position="201"/>
    </location>
</feature>
<evidence type="ECO:0000313" key="2">
    <source>
        <dbReference type="EMBL" id="EFX71602.1"/>
    </source>
</evidence>
<proteinExistence type="predicted"/>
<feature type="compositionally biased region" description="Basic and acidic residues" evidence="1">
    <location>
        <begin position="202"/>
        <end position="225"/>
    </location>
</feature>
<evidence type="ECO:0000256" key="1">
    <source>
        <dbReference type="SAM" id="MobiDB-lite"/>
    </source>
</evidence>
<feature type="compositionally biased region" description="Low complexity" evidence="1">
    <location>
        <begin position="41"/>
        <end position="57"/>
    </location>
</feature>
<feature type="compositionally biased region" description="Basic residues" evidence="1">
    <location>
        <begin position="105"/>
        <end position="114"/>
    </location>
</feature>
<protein>
    <submittedName>
        <fullName evidence="2">Uncharacterized protein</fullName>
    </submittedName>
</protein>
<dbReference type="KEGG" id="dpx:DAPPUDRAFT_111493"/>
<feature type="region of interest" description="Disordered" evidence="1">
    <location>
        <begin position="13"/>
        <end position="233"/>
    </location>
</feature>
<evidence type="ECO:0000313" key="3">
    <source>
        <dbReference type="Proteomes" id="UP000000305"/>
    </source>
</evidence>
<name>E9H9D4_DAPPU</name>
<dbReference type="Proteomes" id="UP000000305">
    <property type="component" value="Unassembled WGS sequence"/>
</dbReference>
<dbReference type="EMBL" id="GL732608">
    <property type="protein sequence ID" value="EFX71602.1"/>
    <property type="molecule type" value="Genomic_DNA"/>
</dbReference>
<organism evidence="2 3">
    <name type="scientific">Daphnia pulex</name>
    <name type="common">Water flea</name>
    <dbReference type="NCBI Taxonomy" id="6669"/>
    <lineage>
        <taxon>Eukaryota</taxon>
        <taxon>Metazoa</taxon>
        <taxon>Ecdysozoa</taxon>
        <taxon>Arthropoda</taxon>
        <taxon>Crustacea</taxon>
        <taxon>Branchiopoda</taxon>
        <taxon>Diplostraca</taxon>
        <taxon>Cladocera</taxon>
        <taxon>Anomopoda</taxon>
        <taxon>Daphniidae</taxon>
        <taxon>Daphnia</taxon>
    </lineage>
</organism>
<accession>E9H9D4</accession>